<dbReference type="Pfam" id="PF19028">
    <property type="entry name" value="TSP1_spondin"/>
    <property type="match status" value="1"/>
</dbReference>
<feature type="domain" description="Cadherin" evidence="7">
    <location>
        <begin position="1112"/>
        <end position="1212"/>
    </location>
</feature>
<dbReference type="SMART" id="SM00112">
    <property type="entry name" value="CA"/>
    <property type="match status" value="2"/>
</dbReference>
<dbReference type="SMART" id="SM00089">
    <property type="entry name" value="PKD"/>
    <property type="match status" value="1"/>
</dbReference>
<keyword evidence="2" id="KW-0677">Repeat</keyword>
<keyword evidence="4" id="KW-0325">Glycoprotein</keyword>
<dbReference type="InterPro" id="IPR015919">
    <property type="entry name" value="Cadherin-like_sf"/>
</dbReference>
<dbReference type="GO" id="GO:0007156">
    <property type="term" value="P:homophilic cell adhesion via plasma membrane adhesion molecules"/>
    <property type="evidence" value="ECO:0007669"/>
    <property type="project" value="InterPro"/>
</dbReference>
<comment type="caution">
    <text evidence="9">The sequence shown here is derived from an EMBL/GenBank/DDBJ whole genome shotgun (WGS) entry which is preliminary data.</text>
</comment>
<feature type="domain" description="PKD" evidence="6">
    <location>
        <begin position="2457"/>
        <end position="2533"/>
    </location>
</feature>
<dbReference type="InterPro" id="IPR000884">
    <property type="entry name" value="TSP1_rpt"/>
</dbReference>
<evidence type="ECO:0000256" key="1">
    <source>
        <dbReference type="ARBA" id="ARBA00022729"/>
    </source>
</evidence>
<dbReference type="InterPro" id="IPR000601">
    <property type="entry name" value="PKD_dom"/>
</dbReference>
<name>A0A399SRX1_9BACT</name>
<dbReference type="SMART" id="SM00060">
    <property type="entry name" value="FN3"/>
    <property type="match status" value="8"/>
</dbReference>
<dbReference type="InterPro" id="IPR003410">
    <property type="entry name" value="HYR_dom"/>
</dbReference>
<dbReference type="InterPro" id="IPR021655">
    <property type="entry name" value="Put_metal-bd"/>
</dbReference>
<dbReference type="Gene3D" id="2.20.100.10">
    <property type="entry name" value="Thrombospondin type-1 (TSP1) repeat"/>
    <property type="match status" value="1"/>
</dbReference>
<dbReference type="OrthoDB" id="9759776at2"/>
<dbReference type="Gene3D" id="2.60.40.10">
    <property type="entry name" value="Immunoglobulins"/>
    <property type="match status" value="5"/>
</dbReference>
<accession>A0A399SRX1</accession>
<dbReference type="PROSITE" id="PS50825">
    <property type="entry name" value="HYR"/>
    <property type="match status" value="1"/>
</dbReference>
<keyword evidence="10" id="KW-1185">Reference proteome</keyword>
<dbReference type="Pfam" id="PF18911">
    <property type="entry name" value="PKD_4"/>
    <property type="match status" value="1"/>
</dbReference>
<dbReference type="Pfam" id="PF05345">
    <property type="entry name" value="He_PIG"/>
    <property type="match status" value="1"/>
</dbReference>
<evidence type="ECO:0000313" key="10">
    <source>
        <dbReference type="Proteomes" id="UP000265926"/>
    </source>
</evidence>
<dbReference type="InterPro" id="IPR035986">
    <property type="entry name" value="PKD_dom_sf"/>
</dbReference>
<evidence type="ECO:0000256" key="2">
    <source>
        <dbReference type="ARBA" id="ARBA00022737"/>
    </source>
</evidence>
<dbReference type="InterPro" id="IPR002126">
    <property type="entry name" value="Cadherin-like_dom"/>
</dbReference>
<keyword evidence="3" id="KW-1015">Disulfide bond</keyword>
<dbReference type="PROSITE" id="PS50092">
    <property type="entry name" value="TSP1"/>
    <property type="match status" value="1"/>
</dbReference>
<dbReference type="PANTHER" id="PTHR24273:SF32">
    <property type="entry name" value="HYALIN"/>
    <property type="match status" value="1"/>
</dbReference>
<dbReference type="InterPro" id="IPR013783">
    <property type="entry name" value="Ig-like_fold"/>
</dbReference>
<evidence type="ECO:0000256" key="4">
    <source>
        <dbReference type="ARBA" id="ARBA00023180"/>
    </source>
</evidence>
<dbReference type="SMART" id="SM00209">
    <property type="entry name" value="TSP1"/>
    <property type="match status" value="1"/>
</dbReference>
<dbReference type="SUPFAM" id="SSF49299">
    <property type="entry name" value="PKD domain"/>
    <property type="match status" value="1"/>
</dbReference>
<dbReference type="InterPro" id="IPR044004">
    <property type="entry name" value="TSP1_spondin_dom"/>
</dbReference>
<dbReference type="EMBL" id="QWGR01000011">
    <property type="protein sequence ID" value="RIJ46826.1"/>
    <property type="molecule type" value="Genomic_DNA"/>
</dbReference>
<dbReference type="Pfam" id="PF02494">
    <property type="entry name" value="HYR"/>
    <property type="match status" value="2"/>
</dbReference>
<dbReference type="InterPro" id="IPR003961">
    <property type="entry name" value="FN3_dom"/>
</dbReference>
<evidence type="ECO:0000313" key="9">
    <source>
        <dbReference type="EMBL" id="RIJ46826.1"/>
    </source>
</evidence>
<proteinExistence type="predicted"/>
<sequence length="2800" mass="298942">MKLFYLLTFLMLLCGIGFAAEPTTPSSNLVPSNIQGNSLYVNFTKGNGAYRMAIIKLGSPVTAVPQNGLTYNANSTFGSGQQIASDEFVVYSGSSTGFTINGLVAETEYHLAIYEFNGTSYNTEYLTSSYLADTVSTLFAPQVQATSFQISNINGNSMDLNWTRGDGNATIVLCKAGSPVDANPVELISYRSNAAMHYRGINEASIIGNGNFVVYKGTSGSFTVTNLYPDSTYHFAAFEYNGSSGPVYLTTNPARANTTTLSTPTVASTNLQTSGLIEGNQLQLSWTPGNGTRRIVVAREGAPVDALPQNNTDYAESADFNLADSIAPGQKVVYDNAYNNCYIRNLKAGTTYHFAVFEYSGSGNKIGYLTSEFPTHSESTQAVPSVNVSNIDTVSVSAYLAQLNYTPGNGMGRIIVMKEGAPVDYVPTQFVRISSWNSTFGSYGHVGNGNYVVYKGTDTTCYAALSPNKTYHVAAFEFNGTNYPVYNTTNVDTFSFTTKLPPPPTEPSRTLNFSSIEGNSMRLMWTSGDGDRRIIIARKDSAITAVPANGVQYTANRAFNLAPELAPGQKVVYDGTGYYADIDSLEIGTRYYFEVIEYNGSGDISNYLLSETLKGVRSTAAAPEASARNMHFKLITLDKLRIYWTRGSGGRRLILARANAPVDGIPENLKTYYASTYFGGGAKIGDNSTIFSYTYSGTDGNDLDTVYTEITSIDPGNTYHFAIFEYNGIQAPVYKQIDPEIGSFTVTFEPPAPATDFRINTADGNQLGLMWTKGAGDNRIIIAREGQPVDAVPQDGVDYAANEDFRLAPEISPGQKVIYDGASYFAYAKGLGPNTQYYFKIFEYGGTGTNIDYLTSAHDSTDGWTYGPPTIQASNLAVSGITPESGNVSWTNGDGQRRMVVAKKGSPVSIEPKDTTSYSWNQYFGRSGHLGDQNYVVYKGTANNFTMLDLEGGTTYHLAAYEYNGNVGPVLLRPPLTGKFTTLGPPQENAQVLDATLITKNSFQINFIPGSGQRRIIVMREGSSVDSDPVDNVNYIENTYLGAGDSIGSGNYVVYDGEDDNIIVTGLTANRTYYFSIYEYNAFNGGTIVSYLIPTTANGFVTTLPDNIPPVLDSIENKTIPESEELAFNVTASDDDFPVQQLTYTLDNASLALGMAIDPNSGAFSWTPLEEHGGTDYPATVTVTDNGNNPDTLADSATFTISVIETNSRPTLDLVDDQSIDFDSTLTLNFTATDPDTPIQLLSYSINQAALDAGMTLDSSTGEFSFTPVAAQSGLTYDVELTVSDNGLNPSDLSDTVYFSIAVLADTLAPVISAVSNLTVNNDPGQCGALVEIIAPSVADNRDEVTATGTRNDGLAFNSEFPVGETLIFWTAEDNSGNKADTVTQKVTVIDTTPPVLVNLPADISVSNDAGLCSALVTWAEVQATDNCGMASLESNFSSGAVFPVGTTSIISTAEDIHGNIRVDSFKVTVDDTEQPVPDSPVLPLLSADCRITAWTAPTATDNCGGQITGVPDLTLPIDYDTTLTWTFTDANENRSYQTQEIHIILGISTWYADSDGDGYGAFGTDSLSCETPDGYVSNNLDCDDNNSSVNPNDLDGDGVSSCDGDCDDTNPNMFPGNPEVCDGIDNDCDGNVPADELDADNDGFSACNGDLDDTDPTVFPNAPEICDGKDNDGDNLIDEGVGSVWYADADGDGFGDPNVDSTACSAPDGFVENSQDCDDNDSSVNPNDLDGDGVSSCDGDCDDTNPNMFPGNPEVCDGIDNDCDGNVPADELDADNDGFSACNGDLDDTDPTVFPNAPEICDGKDNDGDNLIDEGVGSVWYADADGDGFGDPNVDSTACSAPDDFVSNNLDCDDSDITVYPGAPELCDGIDNDCDGNVPANELDADNDGFSSCQGDLDDTDPSVFPNATEICDGKDNDGDGLIDEEIGSVWYADADGDGFGDANINSTACSAPDGFVSNNLDCDDNDSSVNPNDLDGDGVSSCDGDCDDTNPNMFPGNPEVCDGIDNDCNGNVPADELDADNDGFSACQGDLDDTDPTVFPNAPEICDGKDNDGDNLIDEGVGSVWYADADGDGFGDANVDSTACSAPDGFVSNNLDCDDSDITVYPGAPELCDGIDNDCDGEIDEDVLIFTWYADVDKDGFGNAAVDSISCAQPVGFVDNAFDCDDNDANIHPNATEVCDEIDNDCDGEIDEDVLIFTWYADVDKDGFGNAAVDSISCAQPVGFVDNAFDCDDNNANIHPNATEVCDGIDNDCDGEIDEDVLIFTWYADVDKDGFGNAAVDSISCAQPVGFVDNAFDCDDNDANIHPNVTEVCDGIDNDCDGEVDEDVQSFTWYADVDKDGFGNAAVDSVSCRQPEGFVAYADDNCPNTYNPDQLDSDEDNIGDVCDDTPYIIHCVLSEWSEWSNCSAECGDGTQFRTRTVLQHPSNGGTLCGDTIEYRLCNMGACEGGCPVSIEIVSLTTPIDPNPVGTEIVASAVCSGAIAELEWNWGDGHFTHQSSSAQTSTASHTYNEPGVYRIELIVSDTCGNLDTMLSDYIPVYDPDGGFVTGGGWIWSPAGAYKEDMTLTGKANFGFVAKYKKGSNVPEGHTEFQFQAGNLKFNSSTFDAMRLIISGAKAQFKGVGIINGSGNYGFMISVIDGALSGSSDLDKFRIKIWDLNNNGAIVYDNNIEQTDETAEPATVVSGGSVIIHKPKGNKSASIASPELTDTQSIEIKVWPNPFNERVVFDFTAAEAGPALLELYNASGAKINTLLRRHVDENEKVTVEYIPSNVATGVIIYRLQLGKSVFTDRLIYDKRQ</sequence>
<dbReference type="GO" id="GO:0005509">
    <property type="term" value="F:calcium ion binding"/>
    <property type="evidence" value="ECO:0007669"/>
    <property type="project" value="InterPro"/>
</dbReference>
<evidence type="ECO:0000259" key="7">
    <source>
        <dbReference type="PROSITE" id="PS50268"/>
    </source>
</evidence>
<keyword evidence="1 5" id="KW-0732">Signal</keyword>
<feature type="chain" id="PRO_5017395336" evidence="5">
    <location>
        <begin position="20"/>
        <end position="2800"/>
    </location>
</feature>
<organism evidence="9 10">
    <name type="scientific">Maribellus luteus</name>
    <dbReference type="NCBI Taxonomy" id="2305463"/>
    <lineage>
        <taxon>Bacteria</taxon>
        <taxon>Pseudomonadati</taxon>
        <taxon>Bacteroidota</taxon>
        <taxon>Bacteroidia</taxon>
        <taxon>Marinilabiliales</taxon>
        <taxon>Prolixibacteraceae</taxon>
        <taxon>Maribellus</taxon>
    </lineage>
</organism>
<dbReference type="SUPFAM" id="SSF49313">
    <property type="entry name" value="Cadherin-like"/>
    <property type="match status" value="2"/>
</dbReference>
<gene>
    <name evidence="9" type="ORF">D1614_16825</name>
</gene>
<dbReference type="PANTHER" id="PTHR24273">
    <property type="entry name" value="FI04643P-RELATED"/>
    <property type="match status" value="1"/>
</dbReference>
<dbReference type="PROSITE" id="PS50268">
    <property type="entry name" value="CADHERIN_2"/>
    <property type="match status" value="1"/>
</dbReference>
<evidence type="ECO:0000259" key="8">
    <source>
        <dbReference type="PROSITE" id="PS50825"/>
    </source>
</evidence>
<reference evidence="9 10" key="1">
    <citation type="submission" date="2018-08" db="EMBL/GenBank/DDBJ databases">
        <title>Pallidiluteibacterium maritimus gen. nov., sp. nov., isolated from coastal sediment.</title>
        <authorList>
            <person name="Zhou L.Y."/>
        </authorList>
    </citation>
    <scope>NUCLEOTIDE SEQUENCE [LARGE SCALE GENOMIC DNA]</scope>
    <source>
        <strain evidence="9 10">XSD2</strain>
    </source>
</reference>
<evidence type="ECO:0000259" key="6">
    <source>
        <dbReference type="PROSITE" id="PS50093"/>
    </source>
</evidence>
<dbReference type="InterPro" id="IPR036383">
    <property type="entry name" value="TSP1_rpt_sf"/>
</dbReference>
<dbReference type="GO" id="GO:0016020">
    <property type="term" value="C:membrane"/>
    <property type="evidence" value="ECO:0007669"/>
    <property type="project" value="InterPro"/>
</dbReference>
<feature type="domain" description="HYR" evidence="8">
    <location>
        <begin position="1390"/>
        <end position="1472"/>
    </location>
</feature>
<feature type="signal peptide" evidence="5">
    <location>
        <begin position="1"/>
        <end position="19"/>
    </location>
</feature>
<dbReference type="RefSeq" id="WP_119439142.1">
    <property type="nucleotide sequence ID" value="NZ_QWGR01000011.1"/>
</dbReference>
<protein>
    <submittedName>
        <fullName evidence="9">HYR domain-containing protein</fullName>
    </submittedName>
</protein>
<evidence type="ECO:0000256" key="3">
    <source>
        <dbReference type="ARBA" id="ARBA00023157"/>
    </source>
</evidence>
<evidence type="ECO:0000256" key="5">
    <source>
        <dbReference type="SAM" id="SignalP"/>
    </source>
</evidence>
<dbReference type="Proteomes" id="UP000265926">
    <property type="component" value="Unassembled WGS sequence"/>
</dbReference>
<dbReference type="SUPFAM" id="SSF82895">
    <property type="entry name" value="TSP-1 type 1 repeat"/>
    <property type="match status" value="1"/>
</dbReference>
<dbReference type="InterPro" id="IPR022409">
    <property type="entry name" value="PKD/Chitinase_dom"/>
</dbReference>
<dbReference type="Pfam" id="PF11617">
    <property type="entry name" value="Cu-binding_MopE"/>
    <property type="match status" value="15"/>
</dbReference>
<dbReference type="PROSITE" id="PS50093">
    <property type="entry name" value="PKD"/>
    <property type="match status" value="1"/>
</dbReference>